<dbReference type="Bgee" id="108706939">
    <property type="expression patterns" value="Expressed in stomach and 6 other cell types or tissues"/>
</dbReference>
<dbReference type="GO" id="GO:0019901">
    <property type="term" value="F:protein kinase binding"/>
    <property type="evidence" value="ECO:0007669"/>
    <property type="project" value="TreeGrafter"/>
</dbReference>
<evidence type="ECO:0000256" key="2">
    <source>
        <dbReference type="ARBA" id="ARBA00023043"/>
    </source>
</evidence>
<dbReference type="GO" id="GO:0005634">
    <property type="term" value="C:nucleus"/>
    <property type="evidence" value="ECO:0000318"/>
    <property type="project" value="GO_Central"/>
</dbReference>
<dbReference type="GeneID" id="108706939"/>
<evidence type="ECO:0000313" key="3">
    <source>
        <dbReference type="Proteomes" id="UP000186698"/>
    </source>
</evidence>
<dbReference type="KEGG" id="xla:108706939"/>
<evidence type="ECO:0000313" key="4">
    <source>
        <dbReference type="RefSeq" id="XP_018099263.1"/>
    </source>
</evidence>
<accession>A0A1L8HP31</accession>
<dbReference type="Gene3D" id="1.25.40.20">
    <property type="entry name" value="Ankyrin repeat-containing domain"/>
    <property type="match status" value="1"/>
</dbReference>
<dbReference type="GO" id="GO:0008285">
    <property type="term" value="P:negative regulation of cell population proliferation"/>
    <property type="evidence" value="ECO:0000318"/>
    <property type="project" value="GO_Central"/>
</dbReference>
<evidence type="ECO:0000256" key="1">
    <source>
        <dbReference type="ARBA" id="ARBA00022737"/>
    </source>
</evidence>
<dbReference type="InterPro" id="IPR036770">
    <property type="entry name" value="Ankyrin_rpt-contain_sf"/>
</dbReference>
<dbReference type="Pfam" id="PF12796">
    <property type="entry name" value="Ank_2"/>
    <property type="match status" value="1"/>
</dbReference>
<reference evidence="4" key="1">
    <citation type="submission" date="2025-08" db="UniProtKB">
        <authorList>
            <consortium name="RefSeq"/>
        </authorList>
    </citation>
    <scope>IDENTIFICATION</scope>
    <source>
        <strain evidence="4">J_2021</strain>
        <tissue evidence="4">Erythrocytes</tissue>
    </source>
</reference>
<dbReference type="RefSeq" id="XP_018099263.1">
    <property type="nucleotide sequence ID" value="XM_018243774.2"/>
</dbReference>
<organism evidence="3 4">
    <name type="scientific">Xenopus laevis</name>
    <name type="common">African clawed frog</name>
    <dbReference type="NCBI Taxonomy" id="8355"/>
    <lineage>
        <taxon>Eukaryota</taxon>
        <taxon>Metazoa</taxon>
        <taxon>Chordata</taxon>
        <taxon>Craniata</taxon>
        <taxon>Vertebrata</taxon>
        <taxon>Euteleostomi</taxon>
        <taxon>Amphibia</taxon>
        <taxon>Batrachia</taxon>
        <taxon>Anura</taxon>
        <taxon>Pipoidea</taxon>
        <taxon>Pipidae</taxon>
        <taxon>Xenopodinae</taxon>
        <taxon>Xenopus</taxon>
        <taxon>Xenopus</taxon>
    </lineage>
</organism>
<keyword evidence="2" id="KW-0040">ANK repeat</keyword>
<evidence type="ECO:0000313" key="5">
    <source>
        <dbReference type="Xenbase" id="XB-GENE-17343508"/>
    </source>
</evidence>
<proteinExistence type="predicted"/>
<dbReference type="Proteomes" id="UP000186698">
    <property type="component" value="Chromosome 1S"/>
</dbReference>
<sequence>MDFNANTLCCASARGDVDLARQILQSGIPVNAPNSHGRTPIQVMMMGSPQMAELLLDQGADPNVPDPSTGTCPAHDAAREGFLDTLLVLLRNGASLYAPLDNYGQRPIDLASPYLKSKLLLLGYH</sequence>
<dbReference type="InterPro" id="IPR050776">
    <property type="entry name" value="Ank_Repeat/CDKN_Inhibitor"/>
</dbReference>
<dbReference type="AlphaFoldDB" id="A0A1L8HP31"/>
<dbReference type="STRING" id="8355.A0A1L8HP31"/>
<dbReference type="PANTHER" id="PTHR24201">
    <property type="entry name" value="ANK_REP_REGION DOMAIN-CONTAINING PROTEIN"/>
    <property type="match status" value="1"/>
</dbReference>
<dbReference type="OMA" id="HHQVTLY"/>
<dbReference type="CTD" id="108706939"/>
<dbReference type="SMART" id="SM00248">
    <property type="entry name" value="ANK"/>
    <property type="match status" value="3"/>
</dbReference>
<dbReference type="PaxDb" id="8355-A0A1L8HP31"/>
<gene>
    <name evidence="4 5" type="primary">cdkn2b.S</name>
</gene>
<dbReference type="Xenbase" id="XB-GENE-17343508">
    <property type="gene designation" value="cdkn2b.S"/>
</dbReference>
<keyword evidence="1" id="KW-0677">Repeat</keyword>
<dbReference type="AGR" id="Xenbase:XB-GENE-17343508"/>
<dbReference type="PANTHER" id="PTHR24201:SF8">
    <property type="entry name" value="CYCLIN-DEPENDENT KINASE 4 INHIBITOR B"/>
    <property type="match status" value="1"/>
</dbReference>
<dbReference type="GO" id="GO:0005737">
    <property type="term" value="C:cytoplasm"/>
    <property type="evidence" value="ECO:0000318"/>
    <property type="project" value="GO_Central"/>
</dbReference>
<dbReference type="SUPFAM" id="SSF48403">
    <property type="entry name" value="Ankyrin repeat"/>
    <property type="match status" value="1"/>
</dbReference>
<name>A0A1L8HP31_XENLA</name>
<keyword evidence="3" id="KW-1185">Reference proteome</keyword>
<keyword evidence="4" id="KW-0649">Protein kinase inhibitor</keyword>
<dbReference type="SMR" id="A0A1L8HP31"/>
<dbReference type="InterPro" id="IPR002110">
    <property type="entry name" value="Ankyrin_rpt"/>
</dbReference>
<dbReference type="GO" id="GO:0004861">
    <property type="term" value="F:cyclin-dependent protein serine/threonine kinase inhibitor activity"/>
    <property type="evidence" value="ECO:0000318"/>
    <property type="project" value="GO_Central"/>
</dbReference>
<dbReference type="GO" id="GO:2000045">
    <property type="term" value="P:regulation of G1/S transition of mitotic cell cycle"/>
    <property type="evidence" value="ECO:0000318"/>
    <property type="project" value="GO_Central"/>
</dbReference>
<dbReference type="OrthoDB" id="539213at2759"/>
<protein>
    <submittedName>
        <fullName evidence="4">Cyclin-dependent kinase inhibitor 2A</fullName>
    </submittedName>
</protein>